<dbReference type="PROSITE" id="PS50929">
    <property type="entry name" value="ABC_TM1F"/>
    <property type="match status" value="1"/>
</dbReference>
<keyword evidence="4 5" id="KW-0472">Membrane</keyword>
<dbReference type="EMBL" id="AJAT01000016">
    <property type="protein sequence ID" value="EOL43027.1"/>
    <property type="molecule type" value="Genomic_DNA"/>
</dbReference>
<keyword evidence="8" id="KW-1185">Reference proteome</keyword>
<evidence type="ECO:0000259" key="6">
    <source>
        <dbReference type="PROSITE" id="PS50929"/>
    </source>
</evidence>
<dbReference type="STRING" id="154621.RV11_GL003155"/>
<evidence type="ECO:0000313" key="7">
    <source>
        <dbReference type="EMBL" id="EOL43027.1"/>
    </source>
</evidence>
<dbReference type="Gene3D" id="1.20.1560.10">
    <property type="entry name" value="ABC transporter type 1, transmembrane domain"/>
    <property type="match status" value="1"/>
</dbReference>
<keyword evidence="2 5" id="KW-0812">Transmembrane</keyword>
<dbReference type="eggNOG" id="COG1132">
    <property type="taxonomic scope" value="Bacteria"/>
</dbReference>
<dbReference type="PATRIC" id="fig|1158610.3.peg.1999"/>
<feature type="domain" description="ABC transmembrane type-1" evidence="6">
    <location>
        <begin position="1"/>
        <end position="171"/>
    </location>
</feature>
<reference evidence="7 8" key="1">
    <citation type="submission" date="2013-02" db="EMBL/GenBank/DDBJ databases">
        <title>The Genome Sequence of Enterococcus phoeniculicola BAA-412.</title>
        <authorList>
            <consortium name="The Broad Institute Genome Sequencing Platform"/>
            <consortium name="The Broad Institute Genome Sequencing Center for Infectious Disease"/>
            <person name="Earl A.M."/>
            <person name="Gilmore M.S."/>
            <person name="Lebreton F."/>
            <person name="Walker B."/>
            <person name="Young S.K."/>
            <person name="Zeng Q."/>
            <person name="Gargeya S."/>
            <person name="Fitzgerald M."/>
            <person name="Haas B."/>
            <person name="Abouelleil A."/>
            <person name="Alvarado L."/>
            <person name="Arachchi H.M."/>
            <person name="Berlin A.M."/>
            <person name="Chapman S.B."/>
            <person name="Dewar J."/>
            <person name="Goldberg J."/>
            <person name="Griggs A."/>
            <person name="Gujja S."/>
            <person name="Hansen M."/>
            <person name="Howarth C."/>
            <person name="Imamovic A."/>
            <person name="Larimer J."/>
            <person name="McCowan C."/>
            <person name="Murphy C."/>
            <person name="Neiman D."/>
            <person name="Pearson M."/>
            <person name="Priest M."/>
            <person name="Roberts A."/>
            <person name="Saif S."/>
            <person name="Shea T."/>
            <person name="Sisk P."/>
            <person name="Sykes S."/>
            <person name="Wortman J."/>
            <person name="Nusbaum C."/>
            <person name="Birren B."/>
        </authorList>
    </citation>
    <scope>NUCLEOTIDE SEQUENCE [LARGE SCALE GENOMIC DNA]</scope>
    <source>
        <strain evidence="7 8">ATCC BAA-412</strain>
    </source>
</reference>
<evidence type="ECO:0000256" key="1">
    <source>
        <dbReference type="ARBA" id="ARBA00004651"/>
    </source>
</evidence>
<dbReference type="GO" id="GO:0005886">
    <property type="term" value="C:plasma membrane"/>
    <property type="evidence" value="ECO:0007669"/>
    <property type="project" value="UniProtKB-SubCell"/>
</dbReference>
<dbReference type="Proteomes" id="UP000013785">
    <property type="component" value="Unassembled WGS sequence"/>
</dbReference>
<name>R3W628_9ENTE</name>
<dbReference type="AlphaFoldDB" id="R3W628"/>
<feature type="transmembrane region" description="Helical" evidence="5">
    <location>
        <begin position="30"/>
        <end position="51"/>
    </location>
</feature>
<evidence type="ECO:0000256" key="5">
    <source>
        <dbReference type="SAM" id="Phobius"/>
    </source>
</evidence>
<gene>
    <name evidence="7" type="ORF">UC3_02004</name>
</gene>
<feature type="transmembrane region" description="Helical" evidence="5">
    <location>
        <begin position="129"/>
        <end position="148"/>
    </location>
</feature>
<dbReference type="GO" id="GO:0005524">
    <property type="term" value="F:ATP binding"/>
    <property type="evidence" value="ECO:0007669"/>
    <property type="project" value="InterPro"/>
</dbReference>
<evidence type="ECO:0000256" key="2">
    <source>
        <dbReference type="ARBA" id="ARBA00022692"/>
    </source>
</evidence>
<organism evidence="7 8">
    <name type="scientific">Enterococcus phoeniculicola ATCC BAA-412</name>
    <dbReference type="NCBI Taxonomy" id="1158610"/>
    <lineage>
        <taxon>Bacteria</taxon>
        <taxon>Bacillati</taxon>
        <taxon>Bacillota</taxon>
        <taxon>Bacilli</taxon>
        <taxon>Lactobacillales</taxon>
        <taxon>Enterococcaceae</taxon>
        <taxon>Enterococcus</taxon>
    </lineage>
</organism>
<dbReference type="InterPro" id="IPR036640">
    <property type="entry name" value="ABC1_TM_sf"/>
</dbReference>
<protein>
    <recommendedName>
        <fullName evidence="6">ABC transmembrane type-1 domain-containing protein</fullName>
    </recommendedName>
</protein>
<feature type="transmembrane region" description="Helical" evidence="5">
    <location>
        <begin position="102"/>
        <end position="123"/>
    </location>
</feature>
<dbReference type="SUPFAM" id="SSF90123">
    <property type="entry name" value="ABC transporter transmembrane region"/>
    <property type="match status" value="1"/>
</dbReference>
<dbReference type="InterPro" id="IPR011527">
    <property type="entry name" value="ABC1_TM_dom"/>
</dbReference>
<sequence length="178" mass="20568">MVVSPFNGVVLSHIVVYTSSFTKKTSLIEVTIFGLASLLAWSIVYIARFLLSIVIASSIRQLSISLKQAYYWHEFINVGFKKDSAKVISALSNDWKLLETNYFQLIFSIISNTMLFLVSLIYMMYVNSFISIFFIAFSFLPMIIPKLMKGKLVKYAKDWSIANEQYTKQIQYLKKYTK</sequence>
<keyword evidence="3 5" id="KW-1133">Transmembrane helix</keyword>
<comment type="subcellular location">
    <subcellularLocation>
        <location evidence="1">Cell membrane</location>
        <topology evidence="1">Multi-pass membrane protein</topology>
    </subcellularLocation>
</comment>
<accession>R3W628</accession>
<evidence type="ECO:0000256" key="4">
    <source>
        <dbReference type="ARBA" id="ARBA00023136"/>
    </source>
</evidence>
<evidence type="ECO:0000256" key="3">
    <source>
        <dbReference type="ARBA" id="ARBA00022989"/>
    </source>
</evidence>
<evidence type="ECO:0000313" key="8">
    <source>
        <dbReference type="Proteomes" id="UP000013785"/>
    </source>
</evidence>
<dbReference type="HOGENOM" id="CLU_1508392_0_0_9"/>
<comment type="caution">
    <text evidence="7">The sequence shown here is derived from an EMBL/GenBank/DDBJ whole genome shotgun (WGS) entry which is preliminary data.</text>
</comment>
<proteinExistence type="predicted"/>
<dbReference type="GO" id="GO:0140359">
    <property type="term" value="F:ABC-type transporter activity"/>
    <property type="evidence" value="ECO:0007669"/>
    <property type="project" value="InterPro"/>
</dbReference>